<proteinExistence type="predicted"/>
<dbReference type="Pfam" id="PF11387">
    <property type="entry name" value="DUF2795"/>
    <property type="match status" value="1"/>
</dbReference>
<keyword evidence="3" id="KW-1185">Reference proteome</keyword>
<accession>A0A3M0I3L3</accession>
<sequence length="127" mass="14049">MQRGSDRLSVHRDDEMKHELKDLLRSGHPTRTEEWYDPEPAADDDPEIWRGRVAPGSGGGTSLEAVRLELARLLGRGLFPAGPGELSNALRHGRASDALIEAVRRLPRSARYANVQELAEAMTVGQR</sequence>
<dbReference type="AlphaFoldDB" id="A0A3M0I3L3"/>
<feature type="region of interest" description="Disordered" evidence="1">
    <location>
        <begin position="1"/>
        <end position="56"/>
    </location>
</feature>
<feature type="compositionally biased region" description="Acidic residues" evidence="1">
    <location>
        <begin position="35"/>
        <end position="46"/>
    </location>
</feature>
<evidence type="ECO:0000313" key="3">
    <source>
        <dbReference type="Proteomes" id="UP000270471"/>
    </source>
</evidence>
<dbReference type="OrthoDB" id="5519961at2"/>
<organism evidence="2 3">
    <name type="scientific">Streptomyces shenzhenensis</name>
    <dbReference type="NCBI Taxonomy" id="943815"/>
    <lineage>
        <taxon>Bacteria</taxon>
        <taxon>Bacillati</taxon>
        <taxon>Actinomycetota</taxon>
        <taxon>Actinomycetes</taxon>
        <taxon>Kitasatosporales</taxon>
        <taxon>Streptomycetaceae</taxon>
        <taxon>Streptomyces</taxon>
    </lineage>
</organism>
<evidence type="ECO:0000313" key="2">
    <source>
        <dbReference type="EMBL" id="RMB84241.1"/>
    </source>
</evidence>
<dbReference type="InterPro" id="IPR021527">
    <property type="entry name" value="DUF2795"/>
</dbReference>
<comment type="caution">
    <text evidence="2">The sequence shown here is derived from an EMBL/GenBank/DDBJ whole genome shotgun (WGS) entry which is preliminary data.</text>
</comment>
<dbReference type="RefSeq" id="WP_121891081.1">
    <property type="nucleotide sequence ID" value="NZ_PENI01000012.1"/>
</dbReference>
<dbReference type="EMBL" id="PENI01000012">
    <property type="protein sequence ID" value="RMB84241.1"/>
    <property type="molecule type" value="Genomic_DNA"/>
</dbReference>
<feature type="compositionally biased region" description="Basic and acidic residues" evidence="1">
    <location>
        <begin position="1"/>
        <end position="34"/>
    </location>
</feature>
<evidence type="ECO:0008006" key="4">
    <source>
        <dbReference type="Google" id="ProtNLM"/>
    </source>
</evidence>
<reference evidence="2 3" key="1">
    <citation type="submission" date="2017-11" db="EMBL/GenBank/DDBJ databases">
        <title>Draft genome of actinobacteria isolated from guarana (Paullinia cupana (Mart.) Ducke.</title>
        <authorList>
            <person name="Siqueira K.A."/>
            <person name="Liotti R.G."/>
            <person name="Mendes T.A.O."/>
            <person name="Soares M.A."/>
        </authorList>
    </citation>
    <scope>NUCLEOTIDE SEQUENCE [LARGE SCALE GENOMIC DNA]</scope>
    <source>
        <strain evidence="2 3">193</strain>
    </source>
</reference>
<name>A0A3M0I3L3_9ACTN</name>
<gene>
    <name evidence="2" type="ORF">CTZ28_20235</name>
</gene>
<protein>
    <recommendedName>
        <fullName evidence="4">DUF2795 domain-containing protein</fullName>
    </recommendedName>
</protein>
<evidence type="ECO:0000256" key="1">
    <source>
        <dbReference type="SAM" id="MobiDB-lite"/>
    </source>
</evidence>
<dbReference type="Proteomes" id="UP000270471">
    <property type="component" value="Unassembled WGS sequence"/>
</dbReference>